<keyword evidence="5" id="KW-0378">Hydrolase</keyword>
<comment type="caution">
    <text evidence="8">The sequence shown here is derived from an EMBL/GenBank/DDBJ whole genome shotgun (WGS) entry which is preliminary data.</text>
</comment>
<evidence type="ECO:0000256" key="3">
    <source>
        <dbReference type="ARBA" id="ARBA00022722"/>
    </source>
</evidence>
<organism evidence="8 9">
    <name type="scientific">Austropuccinia psidii MF-1</name>
    <dbReference type="NCBI Taxonomy" id="1389203"/>
    <lineage>
        <taxon>Eukaryota</taxon>
        <taxon>Fungi</taxon>
        <taxon>Dikarya</taxon>
        <taxon>Basidiomycota</taxon>
        <taxon>Pucciniomycotina</taxon>
        <taxon>Pucciniomycetes</taxon>
        <taxon>Pucciniales</taxon>
        <taxon>Sphaerophragmiaceae</taxon>
        <taxon>Austropuccinia</taxon>
    </lineage>
</organism>
<dbReference type="InterPro" id="IPR043502">
    <property type="entry name" value="DNA/RNA_pol_sf"/>
</dbReference>
<protein>
    <recommendedName>
        <fullName evidence="7">Reverse transcriptase RNase H-like domain-containing protein</fullName>
    </recommendedName>
</protein>
<evidence type="ECO:0000313" key="8">
    <source>
        <dbReference type="EMBL" id="MBW0578365.1"/>
    </source>
</evidence>
<name>A0A9Q3KFN5_9BASI</name>
<keyword evidence="2" id="KW-0548">Nucleotidyltransferase</keyword>
<evidence type="ECO:0000313" key="9">
    <source>
        <dbReference type="Proteomes" id="UP000765509"/>
    </source>
</evidence>
<keyword evidence="9" id="KW-1185">Reference proteome</keyword>
<evidence type="ECO:0000256" key="1">
    <source>
        <dbReference type="ARBA" id="ARBA00022679"/>
    </source>
</evidence>
<dbReference type="GO" id="GO:0016787">
    <property type="term" value="F:hydrolase activity"/>
    <property type="evidence" value="ECO:0007669"/>
    <property type="project" value="UniProtKB-KW"/>
</dbReference>
<dbReference type="InterPro" id="IPR041373">
    <property type="entry name" value="RT_RNaseH"/>
</dbReference>
<dbReference type="AlphaFoldDB" id="A0A9Q3KFN5"/>
<evidence type="ECO:0000256" key="5">
    <source>
        <dbReference type="ARBA" id="ARBA00022801"/>
    </source>
</evidence>
<dbReference type="SUPFAM" id="SSF56672">
    <property type="entry name" value="DNA/RNA polymerases"/>
    <property type="match status" value="1"/>
</dbReference>
<keyword evidence="3" id="KW-0540">Nuclease</keyword>
<dbReference type="EMBL" id="AVOT02102642">
    <property type="protein sequence ID" value="MBW0578365.1"/>
    <property type="molecule type" value="Genomic_DNA"/>
</dbReference>
<dbReference type="PANTHER" id="PTHR34072">
    <property type="entry name" value="ENZYMATIC POLYPROTEIN-RELATED"/>
    <property type="match status" value="1"/>
</dbReference>
<proteinExistence type="predicted"/>
<sequence>MMKVVCSTYHQYLDVFSKVKAEKLPPHHACDHHIKLEGSLPPSVSPTQRGFHHLSNPSLPTIVETNASNYALGAVLRQVADSGKHAIAFNSRKPIPAELNYEIHDKEILGIVWALKRWRAFLLSFSLPLLKFSPIILLSNTSCLQKYSLAVKPAGLNSISQSLTSLAA</sequence>
<reference evidence="8" key="1">
    <citation type="submission" date="2021-03" db="EMBL/GenBank/DDBJ databases">
        <title>Draft genome sequence of rust myrtle Austropuccinia psidii MF-1, a brazilian biotype.</title>
        <authorList>
            <person name="Quecine M.C."/>
            <person name="Pachon D.M.R."/>
            <person name="Bonatelli M.L."/>
            <person name="Correr F.H."/>
            <person name="Franceschini L.M."/>
            <person name="Leite T.F."/>
            <person name="Margarido G.R.A."/>
            <person name="Almeida C.A."/>
            <person name="Ferrarezi J.A."/>
            <person name="Labate C.A."/>
        </authorList>
    </citation>
    <scope>NUCLEOTIDE SEQUENCE</scope>
    <source>
        <strain evidence="8">MF-1</strain>
    </source>
</reference>
<dbReference type="GO" id="GO:0004519">
    <property type="term" value="F:endonuclease activity"/>
    <property type="evidence" value="ECO:0007669"/>
    <property type="project" value="UniProtKB-KW"/>
</dbReference>
<accession>A0A9Q3KFN5</accession>
<evidence type="ECO:0000259" key="7">
    <source>
        <dbReference type="Pfam" id="PF17917"/>
    </source>
</evidence>
<feature type="domain" description="Reverse transcriptase RNase H-like" evidence="7">
    <location>
        <begin position="56"/>
        <end position="124"/>
    </location>
</feature>
<evidence type="ECO:0000256" key="2">
    <source>
        <dbReference type="ARBA" id="ARBA00022695"/>
    </source>
</evidence>
<evidence type="ECO:0000256" key="4">
    <source>
        <dbReference type="ARBA" id="ARBA00022759"/>
    </source>
</evidence>
<dbReference type="GO" id="GO:0003964">
    <property type="term" value="F:RNA-directed DNA polymerase activity"/>
    <property type="evidence" value="ECO:0007669"/>
    <property type="project" value="UniProtKB-KW"/>
</dbReference>
<dbReference type="Proteomes" id="UP000765509">
    <property type="component" value="Unassembled WGS sequence"/>
</dbReference>
<keyword evidence="6" id="KW-0695">RNA-directed DNA polymerase</keyword>
<keyword evidence="4" id="KW-0255">Endonuclease</keyword>
<keyword evidence="1" id="KW-0808">Transferase</keyword>
<gene>
    <name evidence="8" type="ORF">O181_118080</name>
</gene>
<evidence type="ECO:0000256" key="6">
    <source>
        <dbReference type="ARBA" id="ARBA00022918"/>
    </source>
</evidence>
<dbReference type="Pfam" id="PF17917">
    <property type="entry name" value="RT_RNaseH"/>
    <property type="match status" value="1"/>
</dbReference>